<feature type="compositionally biased region" description="Polar residues" evidence="7">
    <location>
        <begin position="238"/>
        <end position="257"/>
    </location>
</feature>
<dbReference type="InterPro" id="IPR013616">
    <property type="entry name" value="Chitin_synth_N"/>
</dbReference>
<evidence type="ECO:0000256" key="7">
    <source>
        <dbReference type="SAM" id="MobiDB-lite"/>
    </source>
</evidence>
<dbReference type="InterPro" id="IPR031348">
    <property type="entry name" value="PigL_N"/>
</dbReference>
<dbReference type="GO" id="GO:0004100">
    <property type="term" value="F:chitin synthase activity"/>
    <property type="evidence" value="ECO:0007669"/>
    <property type="project" value="UniProtKB-EC"/>
</dbReference>
<dbReference type="OrthoDB" id="524326at2759"/>
<name>A0A2T4GV85_FUSCU</name>
<evidence type="ECO:0000313" key="10">
    <source>
        <dbReference type="EMBL" id="PTD07473.1"/>
    </source>
</evidence>
<keyword evidence="11" id="KW-1185">Reference proteome</keyword>
<keyword evidence="5" id="KW-0472">Membrane</keyword>
<evidence type="ECO:0000313" key="11">
    <source>
        <dbReference type="Proteomes" id="UP000241587"/>
    </source>
</evidence>
<reference evidence="10 11" key="1">
    <citation type="submission" date="2018-02" db="EMBL/GenBank/DDBJ databases">
        <title>Fusarium culmorum secondary metabolites in fungal-bacterial-plant interactions.</title>
        <authorList>
            <person name="Schmidt R."/>
        </authorList>
    </citation>
    <scope>NUCLEOTIDE SEQUENCE [LARGE SCALE GENOMIC DNA]</scope>
    <source>
        <strain evidence="10 11">PV</strain>
    </source>
</reference>
<dbReference type="Pfam" id="PF08407">
    <property type="entry name" value="Chitin_synth_1N"/>
    <property type="match status" value="1"/>
</dbReference>
<evidence type="ECO:0000256" key="2">
    <source>
        <dbReference type="ARBA" id="ARBA00012543"/>
    </source>
</evidence>
<dbReference type="GO" id="GO:0005886">
    <property type="term" value="C:plasma membrane"/>
    <property type="evidence" value="ECO:0007669"/>
    <property type="project" value="UniProtKB-SubCell"/>
</dbReference>
<dbReference type="EC" id="2.4.1.16" evidence="2"/>
<evidence type="ECO:0000256" key="5">
    <source>
        <dbReference type="ARBA" id="ARBA00022989"/>
    </source>
</evidence>
<keyword evidence="4" id="KW-0328">Glycosyltransferase</keyword>
<feature type="domain" description="Azaphilone pigments biosynthesis cluster protein L N-terminal" evidence="9">
    <location>
        <begin position="1"/>
        <end position="175"/>
    </location>
</feature>
<comment type="subcellular location">
    <subcellularLocation>
        <location evidence="1">Cell membrane</location>
        <topology evidence="1">Multi-pass membrane protein</topology>
    </subcellularLocation>
</comment>
<dbReference type="Pfam" id="PF17111">
    <property type="entry name" value="PigL_N"/>
    <property type="match status" value="1"/>
</dbReference>
<dbReference type="AlphaFoldDB" id="A0A2T4GV85"/>
<evidence type="ECO:0000256" key="3">
    <source>
        <dbReference type="ARBA" id="ARBA00022475"/>
    </source>
</evidence>
<keyword evidence="3" id="KW-1003">Cell membrane</keyword>
<evidence type="ECO:0000259" key="8">
    <source>
        <dbReference type="Pfam" id="PF08407"/>
    </source>
</evidence>
<protein>
    <recommendedName>
        <fullName evidence="2">chitin synthase</fullName>
        <ecNumber evidence="2">2.4.1.16</ecNumber>
    </recommendedName>
</protein>
<dbReference type="EMBL" id="PVEM01000006">
    <property type="protein sequence ID" value="PTD07473.1"/>
    <property type="molecule type" value="Genomic_DNA"/>
</dbReference>
<evidence type="ECO:0000259" key="9">
    <source>
        <dbReference type="Pfam" id="PF17111"/>
    </source>
</evidence>
<organism evidence="10 11">
    <name type="scientific">Fusarium culmorum</name>
    <dbReference type="NCBI Taxonomy" id="5516"/>
    <lineage>
        <taxon>Eukaryota</taxon>
        <taxon>Fungi</taxon>
        <taxon>Dikarya</taxon>
        <taxon>Ascomycota</taxon>
        <taxon>Pezizomycotina</taxon>
        <taxon>Sordariomycetes</taxon>
        <taxon>Hypocreomycetidae</taxon>
        <taxon>Hypocreales</taxon>
        <taxon>Nectriaceae</taxon>
        <taxon>Fusarium</taxon>
    </lineage>
</organism>
<keyword evidence="5" id="KW-1133">Transmembrane helix</keyword>
<gene>
    <name evidence="10" type="ORF">FCULG_00007073</name>
</gene>
<dbReference type="OMA" id="WVLNGQG"/>
<accession>A0A2T4GV85</accession>
<keyword evidence="5" id="KW-0812">Transmembrane</keyword>
<sequence length="674" mass="75819">MDPLSIATGCASLVTTIGSLTLSINSFVRNCREARSDLDSVSRELHSLQTVLELIEEDAKDDTKPLPETIQRHASGIVTNCGSVVVEIQTCITKYGDGKVRSKAAWVLNGQGDMGKLRSSLEAHKSALELALDMLTLSVTKDIKTDTTEIRNDTAAIKDDTAQILQEIAQLQARLPETAAAPNDFILQKFLEDMAIYTETTLDVDGGFSDRASSKALSFIDEREESPRLSNAFDLPIRTSQNEDNTGADQGSHSPTTAYGDDCVKKADGLKHPKENRFAKLAKRKSLIKGYNADLVETHVASRNLPPYLKPTPGPEKLEPIPLKPVWVRSSDYDYVVEETSATTLDSTRNVQTVLTNPRPGHVIPSIPKELIPDKPGVERRAQVKDLSPEMVFRVAYNVHPFFNNFVHDVPVPEDILKAVPLRNGREFTTSRFTWVTCPPHKMVVEKYCLRPTFYTTTPVTKFILLVVVRPLDQELRNTWSLIHKAIAYAEEKIGPETWKQIRVHIHIEWHISKLCFGFLKIIGAIQDFDIPAKRVYQKMVLRAALTQDTLEVTGKYVEGTIQETQSTVQLREAHNGESGEVHPTDIPIRVVVTRGHVNYPDFAPWTRSIKRILDAEHIIHMDSLKSNIDRDHTFLYRAWAAKKPLVTTDDFIGLIKFDDLVKQTRRFKYRILG</sequence>
<keyword evidence="6" id="KW-0325">Glycoprotein</keyword>
<dbReference type="Proteomes" id="UP000241587">
    <property type="component" value="Unassembled WGS sequence"/>
</dbReference>
<keyword evidence="4" id="KW-0808">Transferase</keyword>
<evidence type="ECO:0000256" key="4">
    <source>
        <dbReference type="ARBA" id="ARBA00022676"/>
    </source>
</evidence>
<evidence type="ECO:0000256" key="6">
    <source>
        <dbReference type="ARBA" id="ARBA00023180"/>
    </source>
</evidence>
<comment type="caution">
    <text evidence="10">The sequence shown here is derived from an EMBL/GenBank/DDBJ whole genome shotgun (WGS) entry which is preliminary data.</text>
</comment>
<feature type="region of interest" description="Disordered" evidence="7">
    <location>
        <begin position="230"/>
        <end position="260"/>
    </location>
</feature>
<evidence type="ECO:0000256" key="1">
    <source>
        <dbReference type="ARBA" id="ARBA00004651"/>
    </source>
</evidence>
<proteinExistence type="predicted"/>
<feature type="domain" description="Chitin synthase N-terminal" evidence="8">
    <location>
        <begin position="404"/>
        <end position="455"/>
    </location>
</feature>